<keyword evidence="3" id="KW-1185">Reference proteome</keyword>
<feature type="transmembrane region" description="Helical" evidence="1">
    <location>
        <begin position="171"/>
        <end position="187"/>
    </location>
</feature>
<name>A0ABU3EWR0_9ENTE</name>
<feature type="transmembrane region" description="Helical" evidence="1">
    <location>
        <begin position="326"/>
        <end position="345"/>
    </location>
</feature>
<comment type="caution">
    <text evidence="2">The sequence shown here is derived from an EMBL/GenBank/DDBJ whole genome shotgun (WGS) entry which is preliminary data.</text>
</comment>
<feature type="transmembrane region" description="Helical" evidence="1">
    <location>
        <begin position="78"/>
        <end position="97"/>
    </location>
</feature>
<evidence type="ECO:0000313" key="2">
    <source>
        <dbReference type="EMBL" id="MDT2599300.1"/>
    </source>
</evidence>
<feature type="transmembrane region" description="Helical" evidence="1">
    <location>
        <begin position="217"/>
        <end position="236"/>
    </location>
</feature>
<evidence type="ECO:0000313" key="3">
    <source>
        <dbReference type="Proteomes" id="UP001252875"/>
    </source>
</evidence>
<proteinExistence type="predicted"/>
<keyword evidence="1" id="KW-0472">Membrane</keyword>
<feature type="transmembrane region" description="Helical" evidence="1">
    <location>
        <begin position="272"/>
        <end position="288"/>
    </location>
</feature>
<sequence length="453" mass="51770">MAITKTKRKMGIILVFIFIFMFIMNSMSPLVYDDYHYFVKTSSIKTIFADEFHQYMNWTGRSLVHLIFRFFTKLPKPFFNAYNSLMFTVLVYQSVYLASVKKEKMKNNLFIKTGVVFALFWLFIPCYHEVFLWMAGSINYLTAIVIMLSFILVYHKAIINNQIAKRLKRTNYWKIIGVFFLGIAAGWCNENTSAGTLLIVIGYVLINAALKKRRIEGWMISGVLGNLIGFIFMILAPGNAVRSAHFARNDMSLVWKIVDALPAISNSLRDNALFPITIAFSLILYSFWGREVTAEKFIKVLFFVGGLATIGVLAVSPAAIGWSRSYFGGIVFIFISLIIGFSEVLEDKEVNNRLISSIFLGYLLLSFSFSFISGVIDIYKNYNAYDRQYQAIKEQKKGGERDIVVPTLNNTLRTQYPLKSADDITNDPNNQRNKNVAAYWGVRSIRTEDKDAK</sequence>
<dbReference type="RefSeq" id="WP_311822018.1">
    <property type="nucleotide sequence ID" value="NZ_JARPYF010000012.1"/>
</dbReference>
<dbReference type="InterPro" id="IPR045691">
    <property type="entry name" value="DUF6056"/>
</dbReference>
<dbReference type="EMBL" id="JARPYI010000002">
    <property type="protein sequence ID" value="MDT2599300.1"/>
    <property type="molecule type" value="Genomic_DNA"/>
</dbReference>
<feature type="transmembrane region" description="Helical" evidence="1">
    <location>
        <begin position="193"/>
        <end position="210"/>
    </location>
</feature>
<feature type="transmembrane region" description="Helical" evidence="1">
    <location>
        <begin position="300"/>
        <end position="320"/>
    </location>
</feature>
<feature type="transmembrane region" description="Helical" evidence="1">
    <location>
        <begin position="140"/>
        <end position="159"/>
    </location>
</feature>
<feature type="transmembrane region" description="Helical" evidence="1">
    <location>
        <begin position="357"/>
        <end position="379"/>
    </location>
</feature>
<organism evidence="2 3">
    <name type="scientific">Enterococcus hulanensis</name>
    <dbReference type="NCBI Taxonomy" id="2559929"/>
    <lineage>
        <taxon>Bacteria</taxon>
        <taxon>Bacillati</taxon>
        <taxon>Bacillota</taxon>
        <taxon>Bacilli</taxon>
        <taxon>Lactobacillales</taxon>
        <taxon>Enterococcaceae</taxon>
        <taxon>Enterococcus</taxon>
    </lineage>
</organism>
<accession>A0ABU3EWR0</accession>
<reference evidence="2 3" key="1">
    <citation type="submission" date="2023-03" db="EMBL/GenBank/DDBJ databases">
        <authorList>
            <person name="Shen W."/>
            <person name="Cai J."/>
        </authorList>
    </citation>
    <scope>NUCLEOTIDE SEQUENCE [LARGE SCALE GENOMIC DNA]</scope>
    <source>
        <strain evidence="2 3">D6-4</strain>
    </source>
</reference>
<gene>
    <name evidence="2" type="ORF">P7D85_05905</name>
</gene>
<feature type="transmembrane region" description="Helical" evidence="1">
    <location>
        <begin position="109"/>
        <end position="134"/>
    </location>
</feature>
<protein>
    <submittedName>
        <fullName evidence="2">DUF6056 family protein</fullName>
    </submittedName>
</protein>
<dbReference type="Pfam" id="PF19528">
    <property type="entry name" value="DUF6056"/>
    <property type="match status" value="1"/>
</dbReference>
<evidence type="ECO:0000256" key="1">
    <source>
        <dbReference type="SAM" id="Phobius"/>
    </source>
</evidence>
<keyword evidence="1" id="KW-1133">Transmembrane helix</keyword>
<feature type="transmembrane region" description="Helical" evidence="1">
    <location>
        <begin position="12"/>
        <end position="32"/>
    </location>
</feature>
<keyword evidence="1" id="KW-0812">Transmembrane</keyword>
<dbReference type="Proteomes" id="UP001252875">
    <property type="component" value="Unassembled WGS sequence"/>
</dbReference>